<feature type="domain" description="YEATS-Like-Associating Three TM" evidence="3">
    <location>
        <begin position="3"/>
        <end position="111"/>
    </location>
</feature>
<evidence type="ECO:0000259" key="3">
    <source>
        <dbReference type="Pfam" id="PF20303"/>
    </source>
</evidence>
<name>A0A383RDZ4_PAEAL</name>
<feature type="coiled-coil region" evidence="1">
    <location>
        <begin position="97"/>
        <end position="124"/>
    </location>
</feature>
<sequence>MNHIVILVILIVLSGTLGGIVSFLSELNKKEAFLKNRNLYKSILVGISASMLVPLFLNTISSNLINESETDNNKLLVIIGFCLIASISSKRFIQSMSERVLNELKEVKEEVKDVKKDVDVLAEKETEDESKIIEIEEKVKSTDNRVYNPDDSNRVKVLKCLTDSRYSFRSLKGLSEQTELSESLITDLINELINDKYVDQSVREKGIRFFITKEGREFLHFYNTTSYAPILEKHR</sequence>
<dbReference type="SUPFAM" id="SSF46785">
    <property type="entry name" value="Winged helix' DNA-binding domain"/>
    <property type="match status" value="1"/>
</dbReference>
<reference evidence="5" key="1">
    <citation type="submission" date="2018-08" db="EMBL/GenBank/DDBJ databases">
        <authorList>
            <person name="Chevrot R."/>
        </authorList>
    </citation>
    <scope>NUCLEOTIDE SEQUENCE [LARGE SCALE GENOMIC DNA]</scope>
</reference>
<dbReference type="Gene3D" id="1.10.10.10">
    <property type="entry name" value="Winged helix-like DNA-binding domain superfamily/Winged helix DNA-binding domain"/>
    <property type="match status" value="1"/>
</dbReference>
<organism evidence="4 5">
    <name type="scientific">Paenibacillus alvei</name>
    <name type="common">Bacillus alvei</name>
    <dbReference type="NCBI Taxonomy" id="44250"/>
    <lineage>
        <taxon>Bacteria</taxon>
        <taxon>Bacillati</taxon>
        <taxon>Bacillota</taxon>
        <taxon>Bacilli</taxon>
        <taxon>Bacillales</taxon>
        <taxon>Paenibacillaceae</taxon>
        <taxon>Paenibacillus</taxon>
    </lineage>
</organism>
<protein>
    <recommendedName>
        <fullName evidence="3">YEATS-Like-Associating Three TM domain-containing protein</fullName>
    </recommendedName>
</protein>
<proteinExistence type="predicted"/>
<evidence type="ECO:0000256" key="1">
    <source>
        <dbReference type="SAM" id="Coils"/>
    </source>
</evidence>
<keyword evidence="1" id="KW-0175">Coiled coil</keyword>
<feature type="transmembrane region" description="Helical" evidence="2">
    <location>
        <begin position="75"/>
        <end position="93"/>
    </location>
</feature>
<dbReference type="InterPro" id="IPR036390">
    <property type="entry name" value="WH_DNA-bd_sf"/>
</dbReference>
<feature type="transmembrane region" description="Helical" evidence="2">
    <location>
        <begin position="6"/>
        <end position="27"/>
    </location>
</feature>
<dbReference type="Proteomes" id="UP000304148">
    <property type="component" value="Chromosome"/>
</dbReference>
<evidence type="ECO:0000313" key="5">
    <source>
        <dbReference type="Proteomes" id="UP000304148"/>
    </source>
</evidence>
<feature type="transmembrane region" description="Helical" evidence="2">
    <location>
        <begin position="39"/>
        <end position="60"/>
    </location>
</feature>
<dbReference type="EMBL" id="LS992241">
    <property type="protein sequence ID" value="SYX85053.1"/>
    <property type="molecule type" value="Genomic_DNA"/>
</dbReference>
<dbReference type="InterPro" id="IPR046890">
    <property type="entry name" value="YLATT"/>
</dbReference>
<keyword evidence="2" id="KW-1133">Transmembrane helix</keyword>
<evidence type="ECO:0000313" key="4">
    <source>
        <dbReference type="EMBL" id="SYX85053.1"/>
    </source>
</evidence>
<keyword evidence="2" id="KW-0472">Membrane</keyword>
<dbReference type="RefSeq" id="WP_138186799.1">
    <property type="nucleotide sequence ID" value="NZ_LS992241.1"/>
</dbReference>
<dbReference type="Pfam" id="PF20303">
    <property type="entry name" value="YLATT"/>
    <property type="match status" value="1"/>
</dbReference>
<evidence type="ECO:0000256" key="2">
    <source>
        <dbReference type="SAM" id="Phobius"/>
    </source>
</evidence>
<keyword evidence="2" id="KW-0812">Transmembrane</keyword>
<dbReference type="InterPro" id="IPR036388">
    <property type="entry name" value="WH-like_DNA-bd_sf"/>
</dbReference>
<gene>
    <name evidence="4" type="ORF">PBLR_13475</name>
</gene>
<accession>A0A383RDZ4</accession>
<dbReference type="AlphaFoldDB" id="A0A383RDZ4"/>